<dbReference type="Pfam" id="PF14539">
    <property type="entry name" value="DUF4442"/>
    <property type="match status" value="1"/>
</dbReference>
<dbReference type="InterPro" id="IPR029069">
    <property type="entry name" value="HotDog_dom_sf"/>
</dbReference>
<proteinExistence type="predicted"/>
<dbReference type="RefSeq" id="WP_115169266.1">
    <property type="nucleotide sequence ID" value="NZ_UGYW01000002.1"/>
</dbReference>
<dbReference type="Proteomes" id="UP000254893">
    <property type="component" value="Unassembled WGS sequence"/>
</dbReference>
<accession>A0A380BJ42</accession>
<gene>
    <name evidence="1" type="ORF">NCTC11388_00894</name>
</gene>
<dbReference type="InterPro" id="IPR027961">
    <property type="entry name" value="DUF4442"/>
</dbReference>
<evidence type="ECO:0008006" key="3">
    <source>
        <dbReference type="Google" id="ProtNLM"/>
    </source>
</evidence>
<sequence>MLTLRPNMLKWILRSYPPFLFQRIWIQKILPDYSGADVKIFRSLFNINGNRTIFGGTIFAATDPLHPLLIDQIFKAKGYKKTVVWVKSARIEYKKPGDGNLYISIRISQDDISEALRSIQNEGKIVKIFTIEIYDKHRNLCAVSNNEIYIRNLLHESPHTPSTEEINTSEININSIN</sequence>
<evidence type="ECO:0000313" key="1">
    <source>
        <dbReference type="EMBL" id="SUJ01886.1"/>
    </source>
</evidence>
<dbReference type="Gene3D" id="3.10.129.10">
    <property type="entry name" value="Hotdog Thioesterase"/>
    <property type="match status" value="1"/>
</dbReference>
<evidence type="ECO:0000313" key="2">
    <source>
        <dbReference type="Proteomes" id="UP000254893"/>
    </source>
</evidence>
<dbReference type="AlphaFoldDB" id="A0A380BJ42"/>
<protein>
    <recommendedName>
        <fullName evidence="3">DUF4442 domain-containing protein</fullName>
    </recommendedName>
</protein>
<reference evidence="1 2" key="1">
    <citation type="submission" date="2018-06" db="EMBL/GenBank/DDBJ databases">
        <authorList>
            <consortium name="Pathogen Informatics"/>
            <person name="Doyle S."/>
        </authorList>
    </citation>
    <scope>NUCLEOTIDE SEQUENCE [LARGE SCALE GENOMIC DNA]</scope>
    <source>
        <strain evidence="1 2">NCTC11388</strain>
    </source>
</reference>
<dbReference type="EMBL" id="UGYW01000002">
    <property type="protein sequence ID" value="SUJ01886.1"/>
    <property type="molecule type" value="Genomic_DNA"/>
</dbReference>
<organism evidence="1 2">
    <name type="scientific">Sphingobacterium spiritivorum</name>
    <name type="common">Flavobacterium spiritivorum</name>
    <dbReference type="NCBI Taxonomy" id="258"/>
    <lineage>
        <taxon>Bacteria</taxon>
        <taxon>Pseudomonadati</taxon>
        <taxon>Bacteroidota</taxon>
        <taxon>Sphingobacteriia</taxon>
        <taxon>Sphingobacteriales</taxon>
        <taxon>Sphingobacteriaceae</taxon>
        <taxon>Sphingobacterium</taxon>
    </lineage>
</organism>
<dbReference type="SUPFAM" id="SSF54637">
    <property type="entry name" value="Thioesterase/thiol ester dehydrase-isomerase"/>
    <property type="match status" value="1"/>
</dbReference>
<name>A0A380BJ42_SPHSI</name>